<protein>
    <recommendedName>
        <fullName evidence="3">Ankyrin repeat-containing protein</fullName>
    </recommendedName>
</protein>
<dbReference type="InterPro" id="IPR036770">
    <property type="entry name" value="Ankyrin_rpt-contain_sf"/>
</dbReference>
<dbReference type="PANTHER" id="PTHR24121:SF16">
    <property type="entry name" value="NON-SPECIFIC SERINE_THREONINE PROTEIN KINASE"/>
    <property type="match status" value="1"/>
</dbReference>
<reference evidence="1 2" key="1">
    <citation type="submission" date="2024-02" db="EMBL/GenBank/DDBJ databases">
        <authorList>
            <person name="Vignale AGUSTIN F."/>
            <person name="Sosa J E."/>
            <person name="Modenutti C."/>
        </authorList>
    </citation>
    <scope>NUCLEOTIDE SEQUENCE [LARGE SCALE GENOMIC DNA]</scope>
</reference>
<feature type="non-terminal residue" evidence="1">
    <location>
        <position position="222"/>
    </location>
</feature>
<evidence type="ECO:0000313" key="1">
    <source>
        <dbReference type="EMBL" id="CAK9187067.1"/>
    </source>
</evidence>
<proteinExistence type="predicted"/>
<evidence type="ECO:0000313" key="2">
    <source>
        <dbReference type="Proteomes" id="UP001642360"/>
    </source>
</evidence>
<name>A0ABC8V157_9AQUA</name>
<keyword evidence="2" id="KW-1185">Reference proteome</keyword>
<dbReference type="Gene3D" id="1.25.40.20">
    <property type="entry name" value="Ankyrin repeat-containing domain"/>
    <property type="match status" value="1"/>
</dbReference>
<dbReference type="EMBL" id="CAUOFW020009802">
    <property type="protein sequence ID" value="CAK9187067.1"/>
    <property type="molecule type" value="Genomic_DNA"/>
</dbReference>
<comment type="caution">
    <text evidence="1">The sequence shown here is derived from an EMBL/GenBank/DDBJ whole genome shotgun (WGS) entry which is preliminary data.</text>
</comment>
<dbReference type="SUPFAM" id="SSF48403">
    <property type="entry name" value="Ankyrin repeat"/>
    <property type="match status" value="1"/>
</dbReference>
<accession>A0ABC8V157</accession>
<gene>
    <name evidence="1" type="ORF">ILEXP_LOCUS57576</name>
</gene>
<evidence type="ECO:0008006" key="3">
    <source>
        <dbReference type="Google" id="ProtNLM"/>
    </source>
</evidence>
<dbReference type="AlphaFoldDB" id="A0ABC8V157"/>
<dbReference type="PANTHER" id="PTHR24121">
    <property type="entry name" value="NO MECHANORECEPTOR POTENTIAL C, ISOFORM D-RELATED"/>
    <property type="match status" value="1"/>
</dbReference>
<sequence length="222" mass="25954">MVDPNNEVLYNAVMNKEHDNVLRQCKESPEGPFSILTMHKDTVLHVALYSMNVELVTSLLDLLKKFPEDQLKQKMCLQNTDGNTILMEASIYDGFVPAAKEMLRMTPELLIIDNNFPDMPLFRSVRYGQIKMFQFLDEEVQESKIITSEAQRKSFYCNKECNILHQAVMTEQFEMALLIAKKYPHLVNEKDKKERLTALQHLARNPKAFYKGRGWRKRYIMS</sequence>
<dbReference type="Proteomes" id="UP001642360">
    <property type="component" value="Unassembled WGS sequence"/>
</dbReference>
<organism evidence="1 2">
    <name type="scientific">Ilex paraguariensis</name>
    <name type="common">yerba mate</name>
    <dbReference type="NCBI Taxonomy" id="185542"/>
    <lineage>
        <taxon>Eukaryota</taxon>
        <taxon>Viridiplantae</taxon>
        <taxon>Streptophyta</taxon>
        <taxon>Embryophyta</taxon>
        <taxon>Tracheophyta</taxon>
        <taxon>Spermatophyta</taxon>
        <taxon>Magnoliopsida</taxon>
        <taxon>eudicotyledons</taxon>
        <taxon>Gunneridae</taxon>
        <taxon>Pentapetalae</taxon>
        <taxon>asterids</taxon>
        <taxon>campanulids</taxon>
        <taxon>Aquifoliales</taxon>
        <taxon>Aquifoliaceae</taxon>
        <taxon>Ilex</taxon>
    </lineage>
</organism>